<dbReference type="Gene3D" id="2.40.50.1020">
    <property type="entry name" value="LytTr DNA-binding domain"/>
    <property type="match status" value="1"/>
</dbReference>
<reference evidence="5" key="1">
    <citation type="journal article" date="2019" name="Int. J. Syst. Evol. Microbiol.">
        <title>The Global Catalogue of Microorganisms (GCM) 10K type strain sequencing project: providing services to taxonomists for standard genome sequencing and annotation.</title>
        <authorList>
            <consortium name="The Broad Institute Genomics Platform"/>
            <consortium name="The Broad Institute Genome Sequencing Center for Infectious Disease"/>
            <person name="Wu L."/>
            <person name="Ma J."/>
        </authorList>
    </citation>
    <scope>NUCLEOTIDE SEQUENCE [LARGE SCALE GENOMIC DNA]</scope>
    <source>
        <strain evidence="5">CCUG 62952</strain>
    </source>
</reference>
<dbReference type="InterPro" id="IPR007492">
    <property type="entry name" value="LytTR_DNA-bd_dom"/>
</dbReference>
<evidence type="ECO:0000256" key="2">
    <source>
        <dbReference type="SAM" id="Phobius"/>
    </source>
</evidence>
<dbReference type="RefSeq" id="WP_386406303.1">
    <property type="nucleotide sequence ID" value="NZ_JBHTJH010000004.1"/>
</dbReference>
<dbReference type="GO" id="GO:0003677">
    <property type="term" value="F:DNA binding"/>
    <property type="evidence" value="ECO:0007669"/>
    <property type="project" value="UniProtKB-KW"/>
</dbReference>
<feature type="transmembrane region" description="Helical" evidence="2">
    <location>
        <begin position="704"/>
        <end position="722"/>
    </location>
</feature>
<dbReference type="Gene3D" id="2.60.40.10">
    <property type="entry name" value="Immunoglobulins"/>
    <property type="match status" value="1"/>
</dbReference>
<dbReference type="Proteomes" id="UP001596978">
    <property type="component" value="Unassembled WGS sequence"/>
</dbReference>
<keyword evidence="2" id="KW-1133">Transmembrane helix</keyword>
<dbReference type="EMBL" id="JBHTJH010000004">
    <property type="protein sequence ID" value="MFD0862076.1"/>
    <property type="molecule type" value="Genomic_DNA"/>
</dbReference>
<dbReference type="Pfam" id="PF07495">
    <property type="entry name" value="Y_Y_Y"/>
    <property type="match status" value="1"/>
</dbReference>
<dbReference type="InterPro" id="IPR015943">
    <property type="entry name" value="WD40/YVTN_repeat-like_dom_sf"/>
</dbReference>
<accession>A0ABW3CWC9</accession>
<dbReference type="InterPro" id="IPR011047">
    <property type="entry name" value="Quinoprotein_ADH-like_sf"/>
</dbReference>
<organism evidence="4 5">
    <name type="scientific">Sungkyunkwania multivorans</name>
    <dbReference type="NCBI Taxonomy" id="1173618"/>
    <lineage>
        <taxon>Bacteria</taxon>
        <taxon>Pseudomonadati</taxon>
        <taxon>Bacteroidota</taxon>
        <taxon>Flavobacteriia</taxon>
        <taxon>Flavobacteriales</taxon>
        <taxon>Flavobacteriaceae</taxon>
        <taxon>Sungkyunkwania</taxon>
    </lineage>
</organism>
<dbReference type="InterPro" id="IPR011123">
    <property type="entry name" value="Y_Y_Y"/>
</dbReference>
<dbReference type="Pfam" id="PF07494">
    <property type="entry name" value="Reg_prop"/>
    <property type="match status" value="1"/>
</dbReference>
<keyword evidence="2" id="KW-0812">Transmembrane</keyword>
<dbReference type="Pfam" id="PF04397">
    <property type="entry name" value="LytTR"/>
    <property type="match status" value="1"/>
</dbReference>
<feature type="domain" description="HTH LytTR-type" evidence="3">
    <location>
        <begin position="752"/>
        <end position="850"/>
    </location>
</feature>
<dbReference type="PANTHER" id="PTHR43547:SF2">
    <property type="entry name" value="HYBRID SIGNAL TRANSDUCTION HISTIDINE KINASE C"/>
    <property type="match status" value="1"/>
</dbReference>
<keyword evidence="4" id="KW-0238">DNA-binding</keyword>
<dbReference type="InterPro" id="IPR013783">
    <property type="entry name" value="Ig-like_fold"/>
</dbReference>
<dbReference type="PROSITE" id="PS50930">
    <property type="entry name" value="HTH_LYTTR"/>
    <property type="match status" value="1"/>
</dbReference>
<sequence>MKSALLFFTFIFAPLTGISQSYIYEHFDVDDGLPSSEVFDVYQDKLGHIWFATDRGLSRFNGYEFKNFTSKDGLPGNTILDFFPQGDGRIFCFELHSKTLFYFNEVFDGFKLYQFNDELRQSISPKTIIKSIFADDKSNLTLGGYSIQGFVEISNQGKVNKHYNKYFEPDLPYVERKSHIKLGILKQNKAFGSLFYNYDSDDSLLAIPTEHPNTSRISVEFLNDTSIVFINNKLATFTASKNVTYYDTEQYPTGIQRINDTLFWVGYYSQGAEFRDISGNIVNTFLPNKSVSSFLIDAEGSYWFTTLDDGVFRIKNPAIQVFTNENINSLVKDDKNQLFAGYYNGDITRIKNLETKLLYKGKNDRPAQVEFNSERSEVYASSDFIIKNLTKKQTPIIIEGGRKLPENVLNPLVTVKSTVFTIIENDTIGFYDTGVRTEDICMFNNEILIATPSGLYRKRDNEIKPYQPSPLLKSRLYDIDVNKTKNKVYMASQDHGVIVYGDSIYGIDKTNGLTHNSVNEVHIENDSTIWACTNNGLNRIEFRSDDTFTVNTITKSDGLLSNDINDVEIINDTIWVATKRGLCFFDKGLIDRKDTLNVLSLSIKSVLVNKAKTNVNNVKLNHDQNSIDFEVEAISHRNVDKIEYRYRLKEIDTSWTKTSNRLISFPSLSPGMYTFEVKALVNDEKNDLLSLYSFKILQPFWKRWWFYLLTAVLFCGLVYLFFRIRVLSYNKDIIRELLRLAIKRLKRKERYYKFRANGEDFKIPTHEILFVHSQGNYLDIVTPKKTFTIRCKIGDFISSTPDSLEYLRVHRSYIVRLDQVSSKGRNWVVIKDHKIPVGETYLNELEKIQF</sequence>
<dbReference type="PANTHER" id="PTHR43547">
    <property type="entry name" value="TWO-COMPONENT HISTIDINE KINASE"/>
    <property type="match status" value="1"/>
</dbReference>
<name>A0ABW3CWC9_9FLAO</name>
<gene>
    <name evidence="4" type="ORF">ACFQ1M_07640</name>
</gene>
<evidence type="ECO:0000313" key="5">
    <source>
        <dbReference type="Proteomes" id="UP001596978"/>
    </source>
</evidence>
<dbReference type="SMART" id="SM00850">
    <property type="entry name" value="LytTR"/>
    <property type="match status" value="1"/>
</dbReference>
<evidence type="ECO:0000256" key="1">
    <source>
        <dbReference type="ARBA" id="ARBA00022553"/>
    </source>
</evidence>
<evidence type="ECO:0000313" key="4">
    <source>
        <dbReference type="EMBL" id="MFD0862076.1"/>
    </source>
</evidence>
<dbReference type="SUPFAM" id="SSF50998">
    <property type="entry name" value="Quinoprotein alcohol dehydrogenase-like"/>
    <property type="match status" value="1"/>
</dbReference>
<comment type="caution">
    <text evidence="4">The sequence shown here is derived from an EMBL/GenBank/DDBJ whole genome shotgun (WGS) entry which is preliminary data.</text>
</comment>
<keyword evidence="1" id="KW-0597">Phosphoprotein</keyword>
<protein>
    <submittedName>
        <fullName evidence="4">LytTR family transcriptional regulator DNA-binding domain-containing protein</fullName>
    </submittedName>
</protein>
<proteinExistence type="predicted"/>
<keyword evidence="2" id="KW-0472">Membrane</keyword>
<evidence type="ECO:0000259" key="3">
    <source>
        <dbReference type="PROSITE" id="PS50930"/>
    </source>
</evidence>
<keyword evidence="5" id="KW-1185">Reference proteome</keyword>
<dbReference type="InterPro" id="IPR011110">
    <property type="entry name" value="Reg_prop"/>
</dbReference>
<dbReference type="Gene3D" id="2.130.10.10">
    <property type="entry name" value="YVTN repeat-like/Quinoprotein amine dehydrogenase"/>
    <property type="match status" value="3"/>
</dbReference>